<dbReference type="EMBL" id="FNGH01000001">
    <property type="protein sequence ID" value="SDK74166.1"/>
    <property type="molecule type" value="Genomic_DNA"/>
</dbReference>
<dbReference type="Proteomes" id="UP000199107">
    <property type="component" value="Unassembled WGS sequence"/>
</dbReference>
<sequence length="95" mass="10087">MHGFLANSIADAFGPALWMARFKNTAQLSQDLLRLIGMALGHRDVAQAAVAVLMVVPVADDCTQSRASASGAKRVVGKSGRNFNVLNTDSEWALS</sequence>
<proteinExistence type="predicted"/>
<dbReference type="STRING" id="48727.SAMN05192555_10176"/>
<gene>
    <name evidence="1" type="ORF">SAMN05192555_10176</name>
</gene>
<accession>A0A1G9EDI6</accession>
<protein>
    <submittedName>
        <fullName evidence="1">Uncharacterized protein</fullName>
    </submittedName>
</protein>
<name>A0A1G9EDI6_9GAMM</name>
<evidence type="ECO:0000313" key="2">
    <source>
        <dbReference type="Proteomes" id="UP000199107"/>
    </source>
</evidence>
<evidence type="ECO:0000313" key="1">
    <source>
        <dbReference type="EMBL" id="SDK74166.1"/>
    </source>
</evidence>
<dbReference type="AlphaFoldDB" id="A0A1G9EDI6"/>
<keyword evidence="2" id="KW-1185">Reference proteome</keyword>
<reference evidence="2" key="1">
    <citation type="submission" date="2016-10" db="EMBL/GenBank/DDBJ databases">
        <authorList>
            <person name="Varghese N."/>
            <person name="Submissions S."/>
        </authorList>
    </citation>
    <scope>NUCLEOTIDE SEQUENCE [LARGE SCALE GENOMIC DNA]</scope>
    <source>
        <strain evidence="2">AAP</strain>
    </source>
</reference>
<organism evidence="1 2">
    <name type="scientific">Franzmannia pantelleriensis</name>
    <dbReference type="NCBI Taxonomy" id="48727"/>
    <lineage>
        <taxon>Bacteria</taxon>
        <taxon>Pseudomonadati</taxon>
        <taxon>Pseudomonadota</taxon>
        <taxon>Gammaproteobacteria</taxon>
        <taxon>Oceanospirillales</taxon>
        <taxon>Halomonadaceae</taxon>
        <taxon>Franzmannia</taxon>
    </lineage>
</organism>